<evidence type="ECO:0000256" key="12">
    <source>
        <dbReference type="ARBA" id="ARBA00023136"/>
    </source>
</evidence>
<dbReference type="UniPathway" id="UPA00378"/>
<dbReference type="Pfam" id="PF22627">
    <property type="entry name" value="AglB_core-like"/>
    <property type="match status" value="1"/>
</dbReference>
<dbReference type="Gene3D" id="3.40.50.12610">
    <property type="match status" value="1"/>
</dbReference>
<keyword evidence="13" id="KW-0464">Manganese</keyword>
<comment type="pathway">
    <text evidence="4">Protein modification; protein glycosylation.</text>
</comment>
<comment type="cofactor">
    <cofactor evidence="2">
        <name>Mg(2+)</name>
        <dbReference type="ChEBI" id="CHEBI:18420"/>
    </cofactor>
</comment>
<name>X1LCE2_9ZZZZ</name>
<comment type="cofactor">
    <cofactor evidence="1">
        <name>Mn(2+)</name>
        <dbReference type="ChEBI" id="CHEBI:29035"/>
    </cofactor>
</comment>
<keyword evidence="11" id="KW-1133">Transmembrane helix</keyword>
<reference evidence="15" key="1">
    <citation type="journal article" date="2014" name="Front. Microbiol.">
        <title>High frequency of phylogenetically diverse reductive dehalogenase-homologous genes in deep subseafloor sedimentary metagenomes.</title>
        <authorList>
            <person name="Kawai M."/>
            <person name="Futagami T."/>
            <person name="Toyoda A."/>
            <person name="Takaki Y."/>
            <person name="Nishi S."/>
            <person name="Hori S."/>
            <person name="Arai W."/>
            <person name="Tsubouchi T."/>
            <person name="Morono Y."/>
            <person name="Uchiyama I."/>
            <person name="Ito T."/>
            <person name="Fujiyama A."/>
            <person name="Inagaki F."/>
            <person name="Takami H."/>
        </authorList>
    </citation>
    <scope>NUCLEOTIDE SEQUENCE</scope>
    <source>
        <strain evidence="15">Expedition CK06-06</strain>
    </source>
</reference>
<dbReference type="PANTHER" id="PTHR13872">
    <property type="entry name" value="DOLICHYL-DIPHOSPHOOLIGOSACCHARIDE--PROTEIN GLYCOSYLTRANSFERASE SUBUNIT"/>
    <property type="match status" value="1"/>
</dbReference>
<dbReference type="AlphaFoldDB" id="X1LCE2"/>
<comment type="subcellular location">
    <subcellularLocation>
        <location evidence="3">Endomembrane system</location>
        <topology evidence="3">Multi-pass membrane protein</topology>
    </subcellularLocation>
</comment>
<evidence type="ECO:0000256" key="13">
    <source>
        <dbReference type="ARBA" id="ARBA00023211"/>
    </source>
</evidence>
<evidence type="ECO:0000256" key="1">
    <source>
        <dbReference type="ARBA" id="ARBA00001936"/>
    </source>
</evidence>
<feature type="domain" description="AglB-like core" evidence="14">
    <location>
        <begin position="6"/>
        <end position="108"/>
    </location>
</feature>
<evidence type="ECO:0000256" key="10">
    <source>
        <dbReference type="ARBA" id="ARBA00022842"/>
    </source>
</evidence>
<organism evidence="15">
    <name type="scientific">marine sediment metagenome</name>
    <dbReference type="NCBI Taxonomy" id="412755"/>
    <lineage>
        <taxon>unclassified sequences</taxon>
        <taxon>metagenomes</taxon>
        <taxon>ecological metagenomes</taxon>
    </lineage>
</organism>
<comment type="similarity">
    <text evidence="5">Belongs to the STT3 family.</text>
</comment>
<gene>
    <name evidence="15" type="ORF">S06H3_19068</name>
</gene>
<dbReference type="GO" id="GO:0012505">
    <property type="term" value="C:endomembrane system"/>
    <property type="evidence" value="ECO:0007669"/>
    <property type="project" value="UniProtKB-SubCell"/>
</dbReference>
<evidence type="ECO:0000256" key="4">
    <source>
        <dbReference type="ARBA" id="ARBA00004922"/>
    </source>
</evidence>
<evidence type="ECO:0000259" key="14">
    <source>
        <dbReference type="Pfam" id="PF22627"/>
    </source>
</evidence>
<evidence type="ECO:0000256" key="6">
    <source>
        <dbReference type="ARBA" id="ARBA00022676"/>
    </source>
</evidence>
<dbReference type="GO" id="GO:0016020">
    <property type="term" value="C:membrane"/>
    <property type="evidence" value="ECO:0007669"/>
    <property type="project" value="InterPro"/>
</dbReference>
<evidence type="ECO:0000256" key="2">
    <source>
        <dbReference type="ARBA" id="ARBA00001946"/>
    </source>
</evidence>
<dbReference type="GO" id="GO:0004576">
    <property type="term" value="F:oligosaccharyl transferase activity"/>
    <property type="evidence" value="ECO:0007669"/>
    <property type="project" value="InterPro"/>
</dbReference>
<keyword evidence="10" id="KW-0460">Magnesium</keyword>
<evidence type="ECO:0000313" key="15">
    <source>
        <dbReference type="EMBL" id="GAI03496.1"/>
    </source>
</evidence>
<evidence type="ECO:0000256" key="9">
    <source>
        <dbReference type="ARBA" id="ARBA00022723"/>
    </source>
</evidence>
<evidence type="ECO:0000256" key="3">
    <source>
        <dbReference type="ARBA" id="ARBA00004127"/>
    </source>
</evidence>
<sequence>PAIIDHAWYDSLLWLKDNSPEPFDDPDSYYELYPPGDTFKYPESAYGVMSWWDYGHWITRIAHRIPISNPFQQGASQAARFFTAQDEGSTNEIIDKLGSKHVIIDYRMPTTKFYALPTWAGENPGDFHETYYVPQEGGELKPVSFFYPSYYCSTVVRLYNFDGKAVVPSENSTIVISWQGKISNEGVQYKEVINSWSFPGYEEAKAYILSQESGKYVIGNSDPFVTPVPLEEMTHYQLVYSSAQKWQGKPAVKIFEYIRSE</sequence>
<feature type="non-terminal residue" evidence="15">
    <location>
        <position position="1"/>
    </location>
</feature>
<keyword evidence="9" id="KW-0479">Metal-binding</keyword>
<keyword evidence="6" id="KW-0328">Glycosyltransferase</keyword>
<dbReference type="InterPro" id="IPR054479">
    <property type="entry name" value="AglB-like_core"/>
</dbReference>
<evidence type="ECO:0000256" key="5">
    <source>
        <dbReference type="ARBA" id="ARBA00010810"/>
    </source>
</evidence>
<keyword evidence="7" id="KW-0808">Transferase</keyword>
<comment type="caution">
    <text evidence="15">The sequence shown here is derived from an EMBL/GenBank/DDBJ whole genome shotgun (WGS) entry which is preliminary data.</text>
</comment>
<evidence type="ECO:0000256" key="8">
    <source>
        <dbReference type="ARBA" id="ARBA00022692"/>
    </source>
</evidence>
<proteinExistence type="inferred from homology"/>
<dbReference type="EMBL" id="BARV01009720">
    <property type="protein sequence ID" value="GAI03496.1"/>
    <property type="molecule type" value="Genomic_DNA"/>
</dbReference>
<accession>X1LCE2</accession>
<evidence type="ECO:0000256" key="11">
    <source>
        <dbReference type="ARBA" id="ARBA00022989"/>
    </source>
</evidence>
<evidence type="ECO:0000256" key="7">
    <source>
        <dbReference type="ARBA" id="ARBA00022679"/>
    </source>
</evidence>
<keyword evidence="8" id="KW-0812">Transmembrane</keyword>
<keyword evidence="12" id="KW-0472">Membrane</keyword>
<protein>
    <recommendedName>
        <fullName evidence="14">AglB-like core domain-containing protein</fullName>
    </recommendedName>
</protein>
<dbReference type="GO" id="GO:0046872">
    <property type="term" value="F:metal ion binding"/>
    <property type="evidence" value="ECO:0007669"/>
    <property type="project" value="UniProtKB-KW"/>
</dbReference>
<dbReference type="InterPro" id="IPR003674">
    <property type="entry name" value="Oligo_trans_STT3"/>
</dbReference>
<dbReference type="PANTHER" id="PTHR13872:SF1">
    <property type="entry name" value="DOLICHYL-DIPHOSPHOOLIGOSACCHARIDE--PROTEIN GLYCOSYLTRANSFERASE SUBUNIT STT3B"/>
    <property type="match status" value="1"/>
</dbReference>